<feature type="domain" description="Enoyl reductase (ER)" evidence="3">
    <location>
        <begin position="20"/>
        <end position="299"/>
    </location>
</feature>
<dbReference type="PANTHER" id="PTHR45348">
    <property type="entry name" value="HYPOTHETICAL OXIDOREDUCTASE (EUROFUNG)"/>
    <property type="match status" value="1"/>
</dbReference>
<dbReference type="Pfam" id="PF08240">
    <property type="entry name" value="ADH_N"/>
    <property type="match status" value="1"/>
</dbReference>
<reference evidence="4" key="2">
    <citation type="submission" date="2023-05" db="EMBL/GenBank/DDBJ databases">
        <authorList>
            <consortium name="Lawrence Berkeley National Laboratory"/>
            <person name="Steindorff A."/>
            <person name="Hensen N."/>
            <person name="Bonometti L."/>
            <person name="Westerberg I."/>
            <person name="Brannstrom I.O."/>
            <person name="Guillou S."/>
            <person name="Cros-Aarteil S."/>
            <person name="Calhoun S."/>
            <person name="Haridas S."/>
            <person name="Kuo A."/>
            <person name="Mondo S."/>
            <person name="Pangilinan J."/>
            <person name="Riley R."/>
            <person name="Labutti K."/>
            <person name="Andreopoulos B."/>
            <person name="Lipzen A."/>
            <person name="Chen C."/>
            <person name="Yanf M."/>
            <person name="Daum C."/>
            <person name="Ng V."/>
            <person name="Clum A."/>
            <person name="Ohm R."/>
            <person name="Martin F."/>
            <person name="Silar P."/>
            <person name="Natvig D."/>
            <person name="Lalanne C."/>
            <person name="Gautier V."/>
            <person name="Ament-Velasquez S.L."/>
            <person name="Kruys A."/>
            <person name="Hutchinson M.I."/>
            <person name="Powell A.J."/>
            <person name="Barry K."/>
            <person name="Miller A.N."/>
            <person name="Grigoriev I.V."/>
            <person name="Debuchy R."/>
            <person name="Gladieux P."/>
            <person name="Thoren M.H."/>
            <person name="Johannesson H."/>
        </authorList>
    </citation>
    <scope>NUCLEOTIDE SEQUENCE</scope>
    <source>
        <strain evidence="4">PSN309</strain>
    </source>
</reference>
<evidence type="ECO:0000256" key="2">
    <source>
        <dbReference type="ARBA" id="ARBA00023002"/>
    </source>
</evidence>
<dbReference type="EMBL" id="MU864372">
    <property type="protein sequence ID" value="KAK4189702.1"/>
    <property type="molecule type" value="Genomic_DNA"/>
</dbReference>
<organism evidence="4 5">
    <name type="scientific">Podospora australis</name>
    <dbReference type="NCBI Taxonomy" id="1536484"/>
    <lineage>
        <taxon>Eukaryota</taxon>
        <taxon>Fungi</taxon>
        <taxon>Dikarya</taxon>
        <taxon>Ascomycota</taxon>
        <taxon>Pezizomycotina</taxon>
        <taxon>Sordariomycetes</taxon>
        <taxon>Sordariomycetidae</taxon>
        <taxon>Sordariales</taxon>
        <taxon>Podosporaceae</taxon>
        <taxon>Podospora</taxon>
    </lineage>
</organism>
<dbReference type="PANTHER" id="PTHR45348:SF3">
    <property type="entry name" value="ENOYL REDUCTASE (ER) DOMAIN-CONTAINING PROTEIN"/>
    <property type="match status" value="1"/>
</dbReference>
<dbReference type="Proteomes" id="UP001302126">
    <property type="component" value="Unassembled WGS sequence"/>
</dbReference>
<name>A0AAN6X1A7_9PEZI</name>
<reference evidence="4" key="1">
    <citation type="journal article" date="2023" name="Mol. Phylogenet. Evol.">
        <title>Genome-scale phylogeny and comparative genomics of the fungal order Sordariales.</title>
        <authorList>
            <person name="Hensen N."/>
            <person name="Bonometti L."/>
            <person name="Westerberg I."/>
            <person name="Brannstrom I.O."/>
            <person name="Guillou S."/>
            <person name="Cros-Aarteil S."/>
            <person name="Calhoun S."/>
            <person name="Haridas S."/>
            <person name="Kuo A."/>
            <person name="Mondo S."/>
            <person name="Pangilinan J."/>
            <person name="Riley R."/>
            <person name="LaButti K."/>
            <person name="Andreopoulos B."/>
            <person name="Lipzen A."/>
            <person name="Chen C."/>
            <person name="Yan M."/>
            <person name="Daum C."/>
            <person name="Ng V."/>
            <person name="Clum A."/>
            <person name="Steindorff A."/>
            <person name="Ohm R.A."/>
            <person name="Martin F."/>
            <person name="Silar P."/>
            <person name="Natvig D.O."/>
            <person name="Lalanne C."/>
            <person name="Gautier V."/>
            <person name="Ament-Velasquez S.L."/>
            <person name="Kruys A."/>
            <person name="Hutchinson M.I."/>
            <person name="Powell A.J."/>
            <person name="Barry K."/>
            <person name="Miller A.N."/>
            <person name="Grigoriev I.V."/>
            <person name="Debuchy R."/>
            <person name="Gladieux P."/>
            <person name="Hiltunen Thoren M."/>
            <person name="Johannesson H."/>
        </authorList>
    </citation>
    <scope>NUCLEOTIDE SEQUENCE</scope>
    <source>
        <strain evidence="4">PSN309</strain>
    </source>
</reference>
<dbReference type="InterPro" id="IPR011032">
    <property type="entry name" value="GroES-like_sf"/>
</dbReference>
<dbReference type="InterPro" id="IPR020843">
    <property type="entry name" value="ER"/>
</dbReference>
<accession>A0AAN6X1A7</accession>
<evidence type="ECO:0000256" key="1">
    <source>
        <dbReference type="ARBA" id="ARBA00008072"/>
    </source>
</evidence>
<dbReference type="InterPro" id="IPR013149">
    <property type="entry name" value="ADH-like_C"/>
</dbReference>
<dbReference type="SUPFAM" id="SSF50129">
    <property type="entry name" value="GroES-like"/>
    <property type="match status" value="1"/>
</dbReference>
<keyword evidence="5" id="KW-1185">Reference proteome</keyword>
<evidence type="ECO:0000313" key="5">
    <source>
        <dbReference type="Proteomes" id="UP001302126"/>
    </source>
</evidence>
<dbReference type="InterPro" id="IPR036291">
    <property type="entry name" value="NAD(P)-bd_dom_sf"/>
</dbReference>
<keyword evidence="2" id="KW-0560">Oxidoreductase</keyword>
<protein>
    <submittedName>
        <fullName evidence="4">Chaperonin 10-like protein</fullName>
    </submittedName>
</protein>
<dbReference type="Gene3D" id="3.90.180.10">
    <property type="entry name" value="Medium-chain alcohol dehydrogenases, catalytic domain"/>
    <property type="match status" value="1"/>
</dbReference>
<dbReference type="SUPFAM" id="SSF51735">
    <property type="entry name" value="NAD(P)-binding Rossmann-fold domains"/>
    <property type="match status" value="1"/>
</dbReference>
<dbReference type="AlphaFoldDB" id="A0AAN6X1A7"/>
<dbReference type="InterPro" id="IPR013154">
    <property type="entry name" value="ADH-like_N"/>
</dbReference>
<sequence length="383" mass="41636">MAATLPAGIPASHPAVATPGPHQPLVIIDQPTELPKPDEALVHVEWTSSTPLDLHRADGGFAIQNFPFVMGCSLAGTVVALGADEGADDTHLRVGDKVFGFVADYLPREAGVQTYSTVPTYRISKLPANLTLQEAVAVPTNLVTAFHTITTDLGLDLPWPIPENWKPAEAETTILVWGAASSVGLYTVQVLRHWGYKNVLAVASGKHHADLEKLGAAACFDYTKADVVERILAHTPSSSAGPKVPLIIDCIGSTEGTLWPLSKIAEKGSVVAVMLPIIHVHAEEDRVPEYEEDAAKVLVGEWKEGVVLKNVRTFLYAENKFYRDHLQPEVIPTLLEQGVIQPNKLRVIQGDTMLERAQTALNLLRNRAPSGEKFVWRVAEEEK</sequence>
<dbReference type="Gene3D" id="3.40.50.720">
    <property type="entry name" value="NAD(P)-binding Rossmann-like Domain"/>
    <property type="match status" value="1"/>
</dbReference>
<dbReference type="SMART" id="SM00829">
    <property type="entry name" value="PKS_ER"/>
    <property type="match status" value="1"/>
</dbReference>
<evidence type="ECO:0000259" key="3">
    <source>
        <dbReference type="SMART" id="SM00829"/>
    </source>
</evidence>
<gene>
    <name evidence="4" type="ORF">QBC35DRAFT_492109</name>
</gene>
<comment type="caution">
    <text evidence="4">The sequence shown here is derived from an EMBL/GenBank/DDBJ whole genome shotgun (WGS) entry which is preliminary data.</text>
</comment>
<dbReference type="Pfam" id="PF00107">
    <property type="entry name" value="ADH_zinc_N"/>
    <property type="match status" value="1"/>
</dbReference>
<evidence type="ECO:0000313" key="4">
    <source>
        <dbReference type="EMBL" id="KAK4189702.1"/>
    </source>
</evidence>
<dbReference type="CDD" id="cd08249">
    <property type="entry name" value="enoyl_reductase_like"/>
    <property type="match status" value="1"/>
</dbReference>
<comment type="similarity">
    <text evidence="1">Belongs to the zinc-containing alcohol dehydrogenase family.</text>
</comment>
<proteinExistence type="inferred from homology"/>
<dbReference type="InterPro" id="IPR047122">
    <property type="entry name" value="Trans-enoyl_RdTase-like"/>
</dbReference>
<dbReference type="GO" id="GO:0016651">
    <property type="term" value="F:oxidoreductase activity, acting on NAD(P)H"/>
    <property type="evidence" value="ECO:0007669"/>
    <property type="project" value="InterPro"/>
</dbReference>